<dbReference type="InterPro" id="IPR019239">
    <property type="entry name" value="VapB_antitoxin"/>
</dbReference>
<gene>
    <name evidence="1" type="ORF">SCARUB_02903</name>
</gene>
<organism evidence="1 2">
    <name type="scientific">Candidatus Scalindua rubra</name>
    <dbReference type="NCBI Taxonomy" id="1872076"/>
    <lineage>
        <taxon>Bacteria</taxon>
        <taxon>Pseudomonadati</taxon>
        <taxon>Planctomycetota</taxon>
        <taxon>Candidatus Brocadiia</taxon>
        <taxon>Candidatus Brocadiales</taxon>
        <taxon>Candidatus Scalinduaceae</taxon>
        <taxon>Candidatus Scalindua</taxon>
    </lineage>
</organism>
<comment type="caution">
    <text evidence="1">The sequence shown here is derived from an EMBL/GenBank/DDBJ whole genome shotgun (WGS) entry which is preliminary data.</text>
</comment>
<reference evidence="1 2" key="1">
    <citation type="submission" date="2016-07" db="EMBL/GenBank/DDBJ databases">
        <title>Draft genome of Scalindua rubra, obtained from a brine-seawater interface in the Red Sea, sheds light on salt adaptation in anammox bacteria.</title>
        <authorList>
            <person name="Speth D.R."/>
            <person name="Lagkouvardos I."/>
            <person name="Wang Y."/>
            <person name="Qian P.-Y."/>
            <person name="Dutilh B.E."/>
            <person name="Jetten M.S."/>
        </authorList>
    </citation>
    <scope>NUCLEOTIDE SEQUENCE [LARGE SCALE GENOMIC DNA]</scope>
    <source>
        <strain evidence="1">BSI-1</strain>
    </source>
</reference>
<accession>A0A1E3XAH8</accession>
<protein>
    <submittedName>
        <fullName evidence="1">Uncharacterized protein</fullName>
    </submittedName>
</protein>
<dbReference type="EMBL" id="MAYW01000084">
    <property type="protein sequence ID" value="ODS31974.1"/>
    <property type="molecule type" value="Genomic_DNA"/>
</dbReference>
<dbReference type="Pfam" id="PF09957">
    <property type="entry name" value="VapB_antitoxin"/>
    <property type="match status" value="1"/>
</dbReference>
<proteinExistence type="predicted"/>
<name>A0A1E3XAH8_9BACT</name>
<evidence type="ECO:0000313" key="2">
    <source>
        <dbReference type="Proteomes" id="UP000094056"/>
    </source>
</evidence>
<dbReference type="Proteomes" id="UP000094056">
    <property type="component" value="Unassembled WGS sequence"/>
</dbReference>
<sequence>MPITYALKGAYNENNIVYKRRPLKRSKKISGAKTKKETIEMALEEFVRKRKSKKLIELEGKIELSYTLSDFLKRRKRDVPY</sequence>
<evidence type="ECO:0000313" key="1">
    <source>
        <dbReference type="EMBL" id="ODS31974.1"/>
    </source>
</evidence>
<dbReference type="AlphaFoldDB" id="A0A1E3XAH8"/>